<dbReference type="EMBL" id="GGFJ01013071">
    <property type="protein sequence ID" value="MBW62212.1"/>
    <property type="molecule type" value="Transcribed_RNA"/>
</dbReference>
<protein>
    <submittedName>
        <fullName evidence="1">Putative secreted protein</fullName>
    </submittedName>
</protein>
<name>A0A2M4CA34_9DIPT</name>
<accession>A0A2M4CA34</accession>
<sequence length="88" mass="10256">MWRWLIIVHPACIRTLHSHQLRQNDERRVLGPGRTEHLHPNGDVFGQHLLVRIEKYAVDRSVHLSDDVKDFAQSSFPAIQKQNGLQIK</sequence>
<evidence type="ECO:0000313" key="1">
    <source>
        <dbReference type="EMBL" id="MBW62212.1"/>
    </source>
</evidence>
<proteinExistence type="predicted"/>
<organism evidence="1">
    <name type="scientific">Anopheles marajoara</name>
    <dbReference type="NCBI Taxonomy" id="58244"/>
    <lineage>
        <taxon>Eukaryota</taxon>
        <taxon>Metazoa</taxon>
        <taxon>Ecdysozoa</taxon>
        <taxon>Arthropoda</taxon>
        <taxon>Hexapoda</taxon>
        <taxon>Insecta</taxon>
        <taxon>Pterygota</taxon>
        <taxon>Neoptera</taxon>
        <taxon>Endopterygota</taxon>
        <taxon>Diptera</taxon>
        <taxon>Nematocera</taxon>
        <taxon>Culicoidea</taxon>
        <taxon>Culicidae</taxon>
        <taxon>Anophelinae</taxon>
        <taxon>Anopheles</taxon>
    </lineage>
</organism>
<reference evidence="1" key="1">
    <citation type="submission" date="2018-01" db="EMBL/GenBank/DDBJ databases">
        <title>An insight into the sialome of Amazonian anophelines.</title>
        <authorList>
            <person name="Ribeiro J.M."/>
            <person name="Scarpassa V."/>
            <person name="Calvo E."/>
        </authorList>
    </citation>
    <scope>NUCLEOTIDE SEQUENCE</scope>
    <source>
        <tissue evidence="1">Salivary glands</tissue>
    </source>
</reference>
<dbReference type="AlphaFoldDB" id="A0A2M4CA34"/>